<protein>
    <submittedName>
        <fullName evidence="7">Efflux RND transporter periplasmic adaptor subunit</fullName>
    </submittedName>
</protein>
<dbReference type="InterPro" id="IPR058625">
    <property type="entry name" value="MdtA-like_BSH"/>
</dbReference>
<keyword evidence="8" id="KW-1185">Reference proteome</keyword>
<evidence type="ECO:0000313" key="8">
    <source>
        <dbReference type="Proteomes" id="UP000293347"/>
    </source>
</evidence>
<dbReference type="GO" id="GO:0046677">
    <property type="term" value="P:response to antibiotic"/>
    <property type="evidence" value="ECO:0007669"/>
    <property type="project" value="TreeGrafter"/>
</dbReference>
<dbReference type="Pfam" id="PF25944">
    <property type="entry name" value="Beta-barrel_RND"/>
    <property type="match status" value="1"/>
</dbReference>
<dbReference type="InterPro" id="IPR058626">
    <property type="entry name" value="MdtA-like_b-barrel"/>
</dbReference>
<evidence type="ECO:0000313" key="7">
    <source>
        <dbReference type="EMBL" id="TCC97455.1"/>
    </source>
</evidence>
<dbReference type="InterPro" id="IPR058624">
    <property type="entry name" value="MdtA-like_HH"/>
</dbReference>
<feature type="domain" description="Multidrug resistance protein MdtA-like alpha-helical hairpin" evidence="3">
    <location>
        <begin position="116"/>
        <end position="185"/>
    </location>
</feature>
<accession>A0A4R0NBA5</accession>
<dbReference type="Gene3D" id="2.40.30.170">
    <property type="match status" value="1"/>
</dbReference>
<proteinExistence type="inferred from homology"/>
<dbReference type="GO" id="GO:0005886">
    <property type="term" value="C:plasma membrane"/>
    <property type="evidence" value="ECO:0007669"/>
    <property type="project" value="TreeGrafter"/>
</dbReference>
<evidence type="ECO:0000256" key="2">
    <source>
        <dbReference type="ARBA" id="ARBA00009477"/>
    </source>
</evidence>
<feature type="domain" description="Multidrug resistance protein MdtA-like beta-barrel" evidence="5">
    <location>
        <begin position="223"/>
        <end position="311"/>
    </location>
</feature>
<comment type="subcellular location">
    <subcellularLocation>
        <location evidence="1">Cell envelope</location>
    </subcellularLocation>
</comment>
<name>A0A4R0NBA5_9SPHI</name>
<dbReference type="PANTHER" id="PTHR30158:SF23">
    <property type="entry name" value="MULTIDRUG RESISTANCE PROTEIN MEXA"/>
    <property type="match status" value="1"/>
</dbReference>
<dbReference type="Gene3D" id="2.40.420.20">
    <property type="match status" value="1"/>
</dbReference>
<dbReference type="InterPro" id="IPR006143">
    <property type="entry name" value="RND_pump_MFP"/>
</dbReference>
<comment type="similarity">
    <text evidence="2">Belongs to the membrane fusion protein (MFP) (TC 8.A.1) family.</text>
</comment>
<evidence type="ECO:0000256" key="1">
    <source>
        <dbReference type="ARBA" id="ARBA00004196"/>
    </source>
</evidence>
<dbReference type="AlphaFoldDB" id="A0A4R0NBA5"/>
<organism evidence="7 8">
    <name type="scientific">Pedobacter psychroterrae</name>
    <dbReference type="NCBI Taxonomy" id="2530453"/>
    <lineage>
        <taxon>Bacteria</taxon>
        <taxon>Pseudomonadati</taxon>
        <taxon>Bacteroidota</taxon>
        <taxon>Sphingobacteriia</taxon>
        <taxon>Sphingobacteriales</taxon>
        <taxon>Sphingobacteriaceae</taxon>
        <taxon>Pedobacter</taxon>
    </lineage>
</organism>
<dbReference type="EMBL" id="SJSL01000009">
    <property type="protein sequence ID" value="TCC97455.1"/>
    <property type="molecule type" value="Genomic_DNA"/>
</dbReference>
<dbReference type="Pfam" id="PF25876">
    <property type="entry name" value="HH_MFP_RND"/>
    <property type="match status" value="1"/>
</dbReference>
<dbReference type="Proteomes" id="UP000293347">
    <property type="component" value="Unassembled WGS sequence"/>
</dbReference>
<feature type="domain" description="Multidrug resistance protein MdtA-like barrel-sandwich hybrid" evidence="4">
    <location>
        <begin position="78"/>
        <end position="214"/>
    </location>
</feature>
<comment type="caution">
    <text evidence="7">The sequence shown here is derived from an EMBL/GenBank/DDBJ whole genome shotgun (WGS) entry which is preliminary data.</text>
</comment>
<gene>
    <name evidence="7" type="ORF">EZ437_20425</name>
</gene>
<reference evidence="7 8" key="1">
    <citation type="submission" date="2019-02" db="EMBL/GenBank/DDBJ databases">
        <title>Pedobacter sp. RP-1-14 sp. nov., isolated from Arctic soil.</title>
        <authorList>
            <person name="Dahal R.H."/>
        </authorList>
    </citation>
    <scope>NUCLEOTIDE SEQUENCE [LARGE SCALE GENOMIC DNA]</scope>
    <source>
        <strain evidence="7 8">RP-1-14</strain>
    </source>
</reference>
<dbReference type="Pfam" id="PF25967">
    <property type="entry name" value="RND-MFP_C"/>
    <property type="match status" value="1"/>
</dbReference>
<dbReference type="Pfam" id="PF25917">
    <property type="entry name" value="BSH_RND"/>
    <property type="match status" value="1"/>
</dbReference>
<dbReference type="NCBIfam" id="TIGR01730">
    <property type="entry name" value="RND_mfp"/>
    <property type="match status" value="1"/>
</dbReference>
<dbReference type="Gene3D" id="1.10.287.470">
    <property type="entry name" value="Helix hairpin bin"/>
    <property type="match status" value="1"/>
</dbReference>
<dbReference type="GO" id="GO:0022857">
    <property type="term" value="F:transmembrane transporter activity"/>
    <property type="evidence" value="ECO:0007669"/>
    <property type="project" value="InterPro"/>
</dbReference>
<dbReference type="OrthoDB" id="9801814at2"/>
<evidence type="ECO:0000259" key="6">
    <source>
        <dbReference type="Pfam" id="PF25967"/>
    </source>
</evidence>
<evidence type="ECO:0000259" key="3">
    <source>
        <dbReference type="Pfam" id="PF25876"/>
    </source>
</evidence>
<evidence type="ECO:0000259" key="4">
    <source>
        <dbReference type="Pfam" id="PF25917"/>
    </source>
</evidence>
<dbReference type="InterPro" id="IPR058627">
    <property type="entry name" value="MdtA-like_C"/>
</dbReference>
<sequence>MKIIAPHTQLLNTVKQFNNVMKATIFTLIAVLLYSCSNEKLQISAPVVPSLPVISVNKSTETTYLEYPAAIQGTVDLEIRPQVGGYLDKVLVNEGQLVTAGQPLFKINELPFREALNNAKANLRAAEASVLNAKLEIDKLVPLVQNNVISDIQLKTARTSHSIALANVAQSKAGVATAQINVGYTVIKAPVNGYVGRLPKKQGSLVSPADPTPLTQLSDVHEVHVYFSLGETDFINFNAKYPSSTTAAKLKQLPPVSLILSDNTVYAQKGKIDMIDGQFDKNTGSITLRASFINASGLLRSGNTGKVRLSMQHEDAILVPQSATIEIQDKIFLYTVDKNNKVAKQPIIVLGTSGTNYLIKEGLKSGDRIVSKGFENLKDGDAIQPEVLKEETLKVAAN</sequence>
<feature type="domain" description="Multidrug resistance protein MdtA-like C-terminal permuted SH3" evidence="6">
    <location>
        <begin position="315"/>
        <end position="373"/>
    </location>
</feature>
<dbReference type="GO" id="GO:0030313">
    <property type="term" value="C:cell envelope"/>
    <property type="evidence" value="ECO:0007669"/>
    <property type="project" value="UniProtKB-SubCell"/>
</dbReference>
<dbReference type="PANTHER" id="PTHR30158">
    <property type="entry name" value="ACRA/E-RELATED COMPONENT OF DRUG EFFLUX TRANSPORTER"/>
    <property type="match status" value="1"/>
</dbReference>
<dbReference type="SUPFAM" id="SSF111369">
    <property type="entry name" value="HlyD-like secretion proteins"/>
    <property type="match status" value="1"/>
</dbReference>
<evidence type="ECO:0000259" key="5">
    <source>
        <dbReference type="Pfam" id="PF25944"/>
    </source>
</evidence>
<dbReference type="Gene3D" id="2.40.50.100">
    <property type="match status" value="1"/>
</dbReference>